<dbReference type="AlphaFoldDB" id="A0A8R7VGV1"/>
<organism evidence="2 3">
    <name type="scientific">Triticum urartu</name>
    <name type="common">Red wild einkorn</name>
    <name type="synonym">Crithodium urartu</name>
    <dbReference type="NCBI Taxonomy" id="4572"/>
    <lineage>
        <taxon>Eukaryota</taxon>
        <taxon>Viridiplantae</taxon>
        <taxon>Streptophyta</taxon>
        <taxon>Embryophyta</taxon>
        <taxon>Tracheophyta</taxon>
        <taxon>Spermatophyta</taxon>
        <taxon>Magnoliopsida</taxon>
        <taxon>Liliopsida</taxon>
        <taxon>Poales</taxon>
        <taxon>Poaceae</taxon>
        <taxon>BOP clade</taxon>
        <taxon>Pooideae</taxon>
        <taxon>Triticodae</taxon>
        <taxon>Triticeae</taxon>
        <taxon>Triticinae</taxon>
        <taxon>Triticum</taxon>
    </lineage>
</organism>
<reference evidence="3" key="1">
    <citation type="journal article" date="2013" name="Nature">
        <title>Draft genome of the wheat A-genome progenitor Triticum urartu.</title>
        <authorList>
            <person name="Ling H.Q."/>
            <person name="Zhao S."/>
            <person name="Liu D."/>
            <person name="Wang J."/>
            <person name="Sun H."/>
            <person name="Zhang C."/>
            <person name="Fan H."/>
            <person name="Li D."/>
            <person name="Dong L."/>
            <person name="Tao Y."/>
            <person name="Gao C."/>
            <person name="Wu H."/>
            <person name="Li Y."/>
            <person name="Cui Y."/>
            <person name="Guo X."/>
            <person name="Zheng S."/>
            <person name="Wang B."/>
            <person name="Yu K."/>
            <person name="Liang Q."/>
            <person name="Yang W."/>
            <person name="Lou X."/>
            <person name="Chen J."/>
            <person name="Feng M."/>
            <person name="Jian J."/>
            <person name="Zhang X."/>
            <person name="Luo G."/>
            <person name="Jiang Y."/>
            <person name="Liu J."/>
            <person name="Wang Z."/>
            <person name="Sha Y."/>
            <person name="Zhang B."/>
            <person name="Wu H."/>
            <person name="Tang D."/>
            <person name="Shen Q."/>
            <person name="Xue P."/>
            <person name="Zou S."/>
            <person name="Wang X."/>
            <person name="Liu X."/>
            <person name="Wang F."/>
            <person name="Yang Y."/>
            <person name="An X."/>
            <person name="Dong Z."/>
            <person name="Zhang K."/>
            <person name="Zhang X."/>
            <person name="Luo M.C."/>
            <person name="Dvorak J."/>
            <person name="Tong Y."/>
            <person name="Wang J."/>
            <person name="Yang H."/>
            <person name="Li Z."/>
            <person name="Wang D."/>
            <person name="Zhang A."/>
            <person name="Wang J."/>
        </authorList>
    </citation>
    <scope>NUCLEOTIDE SEQUENCE</scope>
    <source>
        <strain evidence="3">cv. G1812</strain>
    </source>
</reference>
<dbReference type="InterPro" id="IPR036397">
    <property type="entry name" value="RNaseH_sf"/>
</dbReference>
<dbReference type="InterPro" id="IPR044730">
    <property type="entry name" value="RNase_H-like_dom_plant"/>
</dbReference>
<dbReference type="CDD" id="cd06222">
    <property type="entry name" value="RNase_H_like"/>
    <property type="match status" value="1"/>
</dbReference>
<dbReference type="Gene3D" id="3.30.420.10">
    <property type="entry name" value="Ribonuclease H-like superfamily/Ribonuclease H"/>
    <property type="match status" value="1"/>
</dbReference>
<feature type="domain" description="RNase H type-1" evidence="1">
    <location>
        <begin position="140"/>
        <end position="255"/>
    </location>
</feature>
<accession>A0A8R7VGV1</accession>
<dbReference type="InterPro" id="IPR053151">
    <property type="entry name" value="RNase_H-like"/>
</dbReference>
<proteinExistence type="predicted"/>
<dbReference type="PANTHER" id="PTHR47723">
    <property type="entry name" value="OS05G0353850 PROTEIN"/>
    <property type="match status" value="1"/>
</dbReference>
<dbReference type="Pfam" id="PF13456">
    <property type="entry name" value="RVT_3"/>
    <property type="match status" value="1"/>
</dbReference>
<dbReference type="Gramene" id="TuG1812S0002004000.01.T01">
    <property type="protein sequence ID" value="TuG1812S0002004000.01.T01.s_cds21159"/>
    <property type="gene ID" value="TuG1812S0002004000.01"/>
</dbReference>
<dbReference type="GO" id="GO:0004523">
    <property type="term" value="F:RNA-DNA hybrid ribonuclease activity"/>
    <property type="evidence" value="ECO:0007669"/>
    <property type="project" value="InterPro"/>
</dbReference>
<protein>
    <recommendedName>
        <fullName evidence="1">RNase H type-1 domain-containing protein</fullName>
    </recommendedName>
</protein>
<evidence type="ECO:0000259" key="1">
    <source>
        <dbReference type="Pfam" id="PF13456"/>
    </source>
</evidence>
<dbReference type="SUPFAM" id="SSF53098">
    <property type="entry name" value="Ribonuclease H-like"/>
    <property type="match status" value="1"/>
</dbReference>
<dbReference type="PANTHER" id="PTHR47723:SF24">
    <property type="entry name" value="RNASE H TYPE-1 DOMAIN-CONTAINING PROTEIN"/>
    <property type="match status" value="1"/>
</dbReference>
<dbReference type="EnsemblPlants" id="TuG1812S0002004000.01.T01">
    <property type="protein sequence ID" value="TuG1812S0002004000.01.T01.s_cds21159"/>
    <property type="gene ID" value="TuG1812S0002004000.01"/>
</dbReference>
<sequence length="255" mass="28750">MCRCPLARMLWEEMAAAFSMPCLDSITNSSTEWALLLLNDCPEEQWLPVLMTFLANWYVWNEVVHHKSAPTIEAFCRFLCIDIDSLRCIEQHPHGDIMKGKMVLSLEPCRSHTKAGAMPASCSRPPERWTKPPVGWNKLNIDGAWREDGTGGAGMILRDCDGTIIYSSRRFLRSCISPLEAEVVACMEGIALTLDWSTSPFILETDSLVAANMINEPDQNRSRVVALICEIKRLLLLGREHVVLHVSRSRNKVSH</sequence>
<dbReference type="Proteomes" id="UP000015106">
    <property type="component" value="Unassembled WGS sequence"/>
</dbReference>
<dbReference type="InterPro" id="IPR012337">
    <property type="entry name" value="RNaseH-like_sf"/>
</dbReference>
<name>A0A8R7VGV1_TRIUA</name>
<evidence type="ECO:0000313" key="2">
    <source>
        <dbReference type="EnsemblPlants" id="TuG1812S0002004000.01.T01.s_cds21159"/>
    </source>
</evidence>
<reference evidence="2" key="2">
    <citation type="submission" date="2022-06" db="UniProtKB">
        <authorList>
            <consortium name="EnsemblPlants"/>
        </authorList>
    </citation>
    <scope>IDENTIFICATION</scope>
</reference>
<dbReference type="GO" id="GO:0003676">
    <property type="term" value="F:nucleic acid binding"/>
    <property type="evidence" value="ECO:0007669"/>
    <property type="project" value="InterPro"/>
</dbReference>
<evidence type="ECO:0000313" key="3">
    <source>
        <dbReference type="Proteomes" id="UP000015106"/>
    </source>
</evidence>
<dbReference type="InterPro" id="IPR002156">
    <property type="entry name" value="RNaseH_domain"/>
</dbReference>
<keyword evidence="3" id="KW-1185">Reference proteome</keyword>